<protein>
    <submittedName>
        <fullName evidence="2">Glycosyltransferase family 1 protein</fullName>
    </submittedName>
</protein>
<evidence type="ECO:0000313" key="3">
    <source>
        <dbReference type="Proteomes" id="UP000283341"/>
    </source>
</evidence>
<name>A0A412IAQ4_9BACE</name>
<reference evidence="2 3" key="1">
    <citation type="submission" date="2018-08" db="EMBL/GenBank/DDBJ databases">
        <title>A genome reference for cultivated species of the human gut microbiota.</title>
        <authorList>
            <person name="Zou Y."/>
            <person name="Xue W."/>
            <person name="Luo G."/>
        </authorList>
    </citation>
    <scope>NUCLEOTIDE SEQUENCE [LARGE SCALE GENOMIC DNA]</scope>
    <source>
        <strain evidence="2 3">AF22-3AC</strain>
    </source>
</reference>
<organism evidence="2 3">
    <name type="scientific">Bacteroides cellulosilyticus</name>
    <dbReference type="NCBI Taxonomy" id="246787"/>
    <lineage>
        <taxon>Bacteria</taxon>
        <taxon>Pseudomonadati</taxon>
        <taxon>Bacteroidota</taxon>
        <taxon>Bacteroidia</taxon>
        <taxon>Bacteroidales</taxon>
        <taxon>Bacteroidaceae</taxon>
        <taxon>Bacteroides</taxon>
    </lineage>
</organism>
<feature type="domain" description="Glycosyl transferase family 1" evidence="1">
    <location>
        <begin position="164"/>
        <end position="321"/>
    </location>
</feature>
<proteinExistence type="predicted"/>
<evidence type="ECO:0000313" key="2">
    <source>
        <dbReference type="EMBL" id="RGS33941.1"/>
    </source>
</evidence>
<dbReference type="EMBL" id="QRVJ01000025">
    <property type="protein sequence ID" value="RGS33941.1"/>
    <property type="molecule type" value="Genomic_DNA"/>
</dbReference>
<dbReference type="InterPro" id="IPR001296">
    <property type="entry name" value="Glyco_trans_1"/>
</dbReference>
<dbReference type="CDD" id="cd03801">
    <property type="entry name" value="GT4_PimA-like"/>
    <property type="match status" value="1"/>
</dbReference>
<dbReference type="PANTHER" id="PTHR45947:SF3">
    <property type="entry name" value="SULFOQUINOVOSYL TRANSFERASE SQD2"/>
    <property type="match status" value="1"/>
</dbReference>
<dbReference type="Gene3D" id="3.40.50.2000">
    <property type="entry name" value="Glycogen Phosphorylase B"/>
    <property type="match status" value="2"/>
</dbReference>
<evidence type="ECO:0000259" key="1">
    <source>
        <dbReference type="Pfam" id="PF00534"/>
    </source>
</evidence>
<dbReference type="InterPro" id="IPR050194">
    <property type="entry name" value="Glycosyltransferase_grp1"/>
</dbReference>
<dbReference type="AlphaFoldDB" id="A0A412IAQ4"/>
<dbReference type="SUPFAM" id="SSF53756">
    <property type="entry name" value="UDP-Glycosyltransferase/glycogen phosphorylase"/>
    <property type="match status" value="1"/>
</dbReference>
<keyword evidence="2" id="KW-0808">Transferase</keyword>
<dbReference type="PANTHER" id="PTHR45947">
    <property type="entry name" value="SULFOQUINOVOSYL TRANSFERASE SQD2"/>
    <property type="match status" value="1"/>
</dbReference>
<gene>
    <name evidence="2" type="ORF">DWX97_20330</name>
</gene>
<comment type="caution">
    <text evidence="2">The sequence shown here is derived from an EMBL/GenBank/DDBJ whole genome shotgun (WGS) entry which is preliminary data.</text>
</comment>
<dbReference type="Pfam" id="PF00534">
    <property type="entry name" value="Glycos_transf_1"/>
    <property type="match status" value="1"/>
</dbReference>
<dbReference type="RefSeq" id="WP_118403475.1">
    <property type="nucleotide sequence ID" value="NZ_JADNFX010000075.1"/>
</dbReference>
<sequence>MEVKLFYMIGGKPVTGGQIYEYLFVNVLKSIPSIRVKIQTNEKWARGIRKVVAPIVNVRILNKVRNDDVVIFNSSKFIYWILVLPLIRLLGNKRVYVIHHHFMYLDCKWYEYPLNVMEKLLLRCADRLIIPSPYVKELVECLRLNNSVFYLPIPFEKKLCQKLNPQEGRLLFVGTVEKRKGLKYLIEAMTFVKNANVKCVLDVVGKVVDEIYFENMKQIVEEYKLDVTFHGFVSLEQKERLYASADIFVFPSLLEGYGMVLMEAMGYGLPIVAFNNSAMPYSVENGINGYLADNLNSKHFAEYIIRILSDRTLRAKLSKGASEIFEKAPDINSFKKLIVQEFASL</sequence>
<dbReference type="Proteomes" id="UP000283341">
    <property type="component" value="Unassembled WGS sequence"/>
</dbReference>
<dbReference type="GO" id="GO:0016757">
    <property type="term" value="F:glycosyltransferase activity"/>
    <property type="evidence" value="ECO:0007669"/>
    <property type="project" value="InterPro"/>
</dbReference>
<accession>A0A412IAQ4</accession>